<proteinExistence type="predicted"/>
<dbReference type="OrthoDB" id="3184970at2759"/>
<keyword evidence="2" id="KW-1185">Reference proteome</keyword>
<dbReference type="SUPFAM" id="SSF54695">
    <property type="entry name" value="POZ domain"/>
    <property type="match status" value="1"/>
</dbReference>
<protein>
    <recommendedName>
        <fullName evidence="3">BTB domain-containing protein</fullName>
    </recommendedName>
</protein>
<organism evidence="1 2">
    <name type="scientific">Crucibulum laeve</name>
    <dbReference type="NCBI Taxonomy" id="68775"/>
    <lineage>
        <taxon>Eukaryota</taxon>
        <taxon>Fungi</taxon>
        <taxon>Dikarya</taxon>
        <taxon>Basidiomycota</taxon>
        <taxon>Agaricomycotina</taxon>
        <taxon>Agaricomycetes</taxon>
        <taxon>Agaricomycetidae</taxon>
        <taxon>Agaricales</taxon>
        <taxon>Agaricineae</taxon>
        <taxon>Nidulariaceae</taxon>
        <taxon>Crucibulum</taxon>
    </lineage>
</organism>
<evidence type="ECO:0000313" key="2">
    <source>
        <dbReference type="Proteomes" id="UP000308652"/>
    </source>
</evidence>
<accession>A0A5C3LYG4</accession>
<dbReference type="InterPro" id="IPR011333">
    <property type="entry name" value="SKP1/BTB/POZ_sf"/>
</dbReference>
<name>A0A5C3LYG4_9AGAR</name>
<evidence type="ECO:0008006" key="3">
    <source>
        <dbReference type="Google" id="ProtNLM"/>
    </source>
</evidence>
<sequence>MCMLCHNARHSVHALSSYFLPTYFIIIHIKMSSVRTSENFNASDADVIIQSCDGVQFHIHRKHLEANTGAFPPAEFSTKGEVVKLTENVRTLNFLFQFIYPKRHPALDSEKFDVLAPLAEAAEKYEVFSAINICHIRMIAFVSTFPREVMVYACRHDYPQVMDRVALFVIRYPLDTTVALLPPRFVVPWVIVLPSRNIKKVTDILLVDPLLSALVECIASGRWLPNDTDYSQYNKGPQYSQYRRYRILVFIQFCANV</sequence>
<evidence type="ECO:0000313" key="1">
    <source>
        <dbReference type="EMBL" id="TFK37166.1"/>
    </source>
</evidence>
<gene>
    <name evidence="1" type="ORF">BDQ12DRAFT_653060</name>
</gene>
<dbReference type="AlphaFoldDB" id="A0A5C3LYG4"/>
<dbReference type="EMBL" id="ML213609">
    <property type="protein sequence ID" value="TFK37166.1"/>
    <property type="molecule type" value="Genomic_DNA"/>
</dbReference>
<dbReference type="Gene3D" id="3.30.710.10">
    <property type="entry name" value="Potassium Channel Kv1.1, Chain A"/>
    <property type="match status" value="1"/>
</dbReference>
<dbReference type="STRING" id="68775.A0A5C3LYG4"/>
<dbReference type="Proteomes" id="UP000308652">
    <property type="component" value="Unassembled WGS sequence"/>
</dbReference>
<reference evidence="1 2" key="1">
    <citation type="journal article" date="2019" name="Nat. Ecol. Evol.">
        <title>Megaphylogeny resolves global patterns of mushroom evolution.</title>
        <authorList>
            <person name="Varga T."/>
            <person name="Krizsan K."/>
            <person name="Foldi C."/>
            <person name="Dima B."/>
            <person name="Sanchez-Garcia M."/>
            <person name="Sanchez-Ramirez S."/>
            <person name="Szollosi G.J."/>
            <person name="Szarkandi J.G."/>
            <person name="Papp V."/>
            <person name="Albert L."/>
            <person name="Andreopoulos W."/>
            <person name="Angelini C."/>
            <person name="Antonin V."/>
            <person name="Barry K.W."/>
            <person name="Bougher N.L."/>
            <person name="Buchanan P."/>
            <person name="Buyck B."/>
            <person name="Bense V."/>
            <person name="Catcheside P."/>
            <person name="Chovatia M."/>
            <person name="Cooper J."/>
            <person name="Damon W."/>
            <person name="Desjardin D."/>
            <person name="Finy P."/>
            <person name="Geml J."/>
            <person name="Haridas S."/>
            <person name="Hughes K."/>
            <person name="Justo A."/>
            <person name="Karasinski D."/>
            <person name="Kautmanova I."/>
            <person name="Kiss B."/>
            <person name="Kocsube S."/>
            <person name="Kotiranta H."/>
            <person name="LaButti K.M."/>
            <person name="Lechner B.E."/>
            <person name="Liimatainen K."/>
            <person name="Lipzen A."/>
            <person name="Lukacs Z."/>
            <person name="Mihaltcheva S."/>
            <person name="Morgado L.N."/>
            <person name="Niskanen T."/>
            <person name="Noordeloos M.E."/>
            <person name="Ohm R.A."/>
            <person name="Ortiz-Santana B."/>
            <person name="Ovrebo C."/>
            <person name="Racz N."/>
            <person name="Riley R."/>
            <person name="Savchenko A."/>
            <person name="Shiryaev A."/>
            <person name="Soop K."/>
            <person name="Spirin V."/>
            <person name="Szebenyi C."/>
            <person name="Tomsovsky M."/>
            <person name="Tulloss R.E."/>
            <person name="Uehling J."/>
            <person name="Grigoriev I.V."/>
            <person name="Vagvolgyi C."/>
            <person name="Papp T."/>
            <person name="Martin F.M."/>
            <person name="Miettinen O."/>
            <person name="Hibbett D.S."/>
            <person name="Nagy L.G."/>
        </authorList>
    </citation>
    <scope>NUCLEOTIDE SEQUENCE [LARGE SCALE GENOMIC DNA]</scope>
    <source>
        <strain evidence="1 2">CBS 166.37</strain>
    </source>
</reference>